<dbReference type="InterPro" id="IPR010982">
    <property type="entry name" value="Lambda_DNA-bd_dom_sf"/>
</dbReference>
<organism evidence="3 4">
    <name type="scientific">Cupriavidus pampae</name>
    <dbReference type="NCBI Taxonomy" id="659251"/>
    <lineage>
        <taxon>Bacteria</taxon>
        <taxon>Pseudomonadati</taxon>
        <taxon>Pseudomonadota</taxon>
        <taxon>Betaproteobacteria</taxon>
        <taxon>Burkholderiales</taxon>
        <taxon>Burkholderiaceae</taxon>
        <taxon>Cupriavidus</taxon>
    </lineage>
</organism>
<dbReference type="PANTHER" id="PTHR36924:SF1">
    <property type="entry name" value="ANTITOXIN HIGA-1"/>
    <property type="match status" value="1"/>
</dbReference>
<protein>
    <submittedName>
        <fullName evidence="3">HTH-type transcriptional regulator YbaQ</fullName>
    </submittedName>
</protein>
<gene>
    <name evidence="3" type="primary">ybaQ</name>
    <name evidence="3" type="ORF">LMG32289_05977</name>
</gene>
<dbReference type="InterPro" id="IPR013430">
    <property type="entry name" value="Toxin_antidote_HigA"/>
</dbReference>
<evidence type="ECO:0000313" key="4">
    <source>
        <dbReference type="Proteomes" id="UP000706525"/>
    </source>
</evidence>
<dbReference type="SUPFAM" id="SSF47413">
    <property type="entry name" value="lambda repressor-like DNA-binding domains"/>
    <property type="match status" value="1"/>
</dbReference>
<dbReference type="PANTHER" id="PTHR36924">
    <property type="entry name" value="ANTITOXIN HIGA-1"/>
    <property type="match status" value="1"/>
</dbReference>
<dbReference type="PROSITE" id="PS50943">
    <property type="entry name" value="HTH_CROC1"/>
    <property type="match status" value="1"/>
</dbReference>
<dbReference type="RefSeq" id="WP_223994878.1">
    <property type="nucleotide sequence ID" value="NZ_CAJZAG010000014.1"/>
</dbReference>
<keyword evidence="1" id="KW-0238">DNA-binding</keyword>
<proteinExistence type="predicted"/>
<dbReference type="InterPro" id="IPR001387">
    <property type="entry name" value="Cro/C1-type_HTH"/>
</dbReference>
<name>A0ABN7ZMY4_9BURK</name>
<dbReference type="NCBIfam" id="TIGR02607">
    <property type="entry name" value="antidote_HigA"/>
    <property type="match status" value="1"/>
</dbReference>
<evidence type="ECO:0000313" key="3">
    <source>
        <dbReference type="EMBL" id="CAG9185486.1"/>
    </source>
</evidence>
<dbReference type="EMBL" id="CAJZAG010000014">
    <property type="protein sequence ID" value="CAG9185486.1"/>
    <property type="molecule type" value="Genomic_DNA"/>
</dbReference>
<dbReference type="Pfam" id="PF01381">
    <property type="entry name" value="HTH_3"/>
    <property type="match status" value="1"/>
</dbReference>
<dbReference type="Proteomes" id="UP000706525">
    <property type="component" value="Unassembled WGS sequence"/>
</dbReference>
<evidence type="ECO:0000259" key="2">
    <source>
        <dbReference type="PROSITE" id="PS50943"/>
    </source>
</evidence>
<dbReference type="Gene3D" id="1.10.260.40">
    <property type="entry name" value="lambda repressor-like DNA-binding domains"/>
    <property type="match status" value="1"/>
</dbReference>
<evidence type="ECO:0000256" key="1">
    <source>
        <dbReference type="ARBA" id="ARBA00023125"/>
    </source>
</evidence>
<feature type="domain" description="HTH cro/C1-type" evidence="2">
    <location>
        <begin position="14"/>
        <end position="69"/>
    </location>
</feature>
<keyword evidence="4" id="KW-1185">Reference proteome</keyword>
<dbReference type="CDD" id="cd00093">
    <property type="entry name" value="HTH_XRE"/>
    <property type="match status" value="1"/>
</dbReference>
<reference evidence="3 4" key="1">
    <citation type="submission" date="2021-08" db="EMBL/GenBank/DDBJ databases">
        <authorList>
            <person name="Peeters C."/>
        </authorList>
    </citation>
    <scope>NUCLEOTIDE SEQUENCE [LARGE SCALE GENOMIC DNA]</scope>
    <source>
        <strain evidence="3 4">LMG 32289</strain>
    </source>
</reference>
<accession>A0ABN7ZMY4</accession>
<sequence length="102" mass="11583">MTKMFNPPHPGALIKDVMTPLNMTVSMAAEQLGVSRVQLSRVINARASISTEMAVRLEQWIGGPTAETWLGMQIDHDLWQLRHSKQMPRVAKAKKYVENRVR</sequence>
<comment type="caution">
    <text evidence="3">The sequence shown here is derived from an EMBL/GenBank/DDBJ whole genome shotgun (WGS) entry which is preliminary data.</text>
</comment>
<dbReference type="SMART" id="SM00530">
    <property type="entry name" value="HTH_XRE"/>
    <property type="match status" value="1"/>
</dbReference>